<dbReference type="PANTHER" id="PTHR32246:SF68">
    <property type="entry name" value="OS01G0853800 PROTEIN"/>
    <property type="match status" value="1"/>
</dbReference>
<evidence type="ECO:0000313" key="5">
    <source>
        <dbReference type="Proteomes" id="UP000215914"/>
    </source>
</evidence>
<dbReference type="AlphaFoldDB" id="A0A251UDK9"/>
<feature type="region of interest" description="Disordered" evidence="1">
    <location>
        <begin position="291"/>
        <end position="353"/>
    </location>
</feature>
<feature type="region of interest" description="Disordered" evidence="1">
    <location>
        <begin position="168"/>
        <end position="189"/>
    </location>
</feature>
<dbReference type="Gramene" id="mRNA:HanXRQr2_Chr07g0312201">
    <property type="protein sequence ID" value="CDS:HanXRQr2_Chr07g0312201.1"/>
    <property type="gene ID" value="HanXRQr2_Chr07g0312201"/>
</dbReference>
<reference evidence="4" key="2">
    <citation type="submission" date="2017-02" db="EMBL/GenBank/DDBJ databases">
        <title>Sunflower complete genome.</title>
        <authorList>
            <person name="Langlade N."/>
            <person name="Munos S."/>
        </authorList>
    </citation>
    <scope>NUCLEOTIDE SEQUENCE [LARGE SCALE GENOMIC DNA]</scope>
    <source>
        <tissue evidence="4">Leaves</tissue>
    </source>
</reference>
<dbReference type="PROSITE" id="PS50004">
    <property type="entry name" value="C2"/>
    <property type="match status" value="1"/>
</dbReference>
<dbReference type="FunCoup" id="A0A251UDK9">
    <property type="interactions" value="707"/>
</dbReference>
<evidence type="ECO:0000256" key="1">
    <source>
        <dbReference type="SAM" id="MobiDB-lite"/>
    </source>
</evidence>
<feature type="region of interest" description="Disordered" evidence="1">
    <location>
        <begin position="213"/>
        <end position="266"/>
    </location>
</feature>
<name>A0A251UDK9_HELAN</name>
<dbReference type="OMA" id="PANEYKP"/>
<feature type="compositionally biased region" description="Basic and acidic residues" evidence="1">
    <location>
        <begin position="335"/>
        <end position="353"/>
    </location>
</feature>
<evidence type="ECO:0000313" key="4">
    <source>
        <dbReference type="EMBL" id="OTG21123.1"/>
    </source>
</evidence>
<dbReference type="SMART" id="SM00239">
    <property type="entry name" value="C2"/>
    <property type="match status" value="1"/>
</dbReference>
<keyword evidence="5" id="KW-1185">Reference proteome</keyword>
<accession>A0A251UDK9</accession>
<proteinExistence type="predicted"/>
<reference evidence="3 5" key="1">
    <citation type="journal article" date="2017" name="Nature">
        <title>The sunflower genome provides insights into oil metabolism, flowering and Asterid evolution.</title>
        <authorList>
            <person name="Badouin H."/>
            <person name="Gouzy J."/>
            <person name="Grassa C.J."/>
            <person name="Murat F."/>
            <person name="Staton S.E."/>
            <person name="Cottret L."/>
            <person name="Lelandais-Briere C."/>
            <person name="Owens G.L."/>
            <person name="Carrere S."/>
            <person name="Mayjonade B."/>
            <person name="Legrand L."/>
            <person name="Gill N."/>
            <person name="Kane N.C."/>
            <person name="Bowers J.E."/>
            <person name="Hubner S."/>
            <person name="Bellec A."/>
            <person name="Berard A."/>
            <person name="Berges H."/>
            <person name="Blanchet N."/>
            <person name="Boniface M.C."/>
            <person name="Brunel D."/>
            <person name="Catrice O."/>
            <person name="Chaidir N."/>
            <person name="Claudel C."/>
            <person name="Donnadieu C."/>
            <person name="Faraut T."/>
            <person name="Fievet G."/>
            <person name="Helmstetter N."/>
            <person name="King M."/>
            <person name="Knapp S.J."/>
            <person name="Lai Z."/>
            <person name="Le Paslier M.C."/>
            <person name="Lippi Y."/>
            <person name="Lorenzon L."/>
            <person name="Mandel J.R."/>
            <person name="Marage G."/>
            <person name="Marchand G."/>
            <person name="Marquand E."/>
            <person name="Bret-Mestries E."/>
            <person name="Morien E."/>
            <person name="Nambeesan S."/>
            <person name="Nguyen T."/>
            <person name="Pegot-Espagnet P."/>
            <person name="Pouilly N."/>
            <person name="Raftis F."/>
            <person name="Sallet E."/>
            <person name="Schiex T."/>
            <person name="Thomas J."/>
            <person name="Vandecasteele C."/>
            <person name="Vares D."/>
            <person name="Vear F."/>
            <person name="Vautrin S."/>
            <person name="Crespi M."/>
            <person name="Mangin B."/>
            <person name="Burke J.M."/>
            <person name="Salse J."/>
            <person name="Munos S."/>
            <person name="Vincourt P."/>
            <person name="Rieseberg L.H."/>
            <person name="Langlade N.B."/>
        </authorList>
    </citation>
    <scope>NUCLEOTIDE SEQUENCE [LARGE SCALE GENOMIC DNA]</scope>
    <source>
        <strain evidence="5">cv. SF193</strain>
        <tissue evidence="3">Leaves</tissue>
    </source>
</reference>
<reference evidence="3" key="3">
    <citation type="submission" date="2020-06" db="EMBL/GenBank/DDBJ databases">
        <title>Helianthus annuus Genome sequencing and assembly Release 2.</title>
        <authorList>
            <person name="Gouzy J."/>
            <person name="Langlade N."/>
            <person name="Munos S."/>
        </authorList>
    </citation>
    <scope>NUCLEOTIDE SEQUENCE</scope>
    <source>
        <tissue evidence="3">Leaves</tissue>
    </source>
</reference>
<dbReference type="InterPro" id="IPR000008">
    <property type="entry name" value="C2_dom"/>
</dbReference>
<dbReference type="Proteomes" id="UP000215914">
    <property type="component" value="Chromosome 7"/>
</dbReference>
<protein>
    <submittedName>
        <fullName evidence="3">C2 domain-containing protein</fullName>
    </submittedName>
    <submittedName>
        <fullName evidence="4">Putative calcium-dependent lipid-binding (CaLB domain) family protein</fullName>
    </submittedName>
</protein>
<gene>
    <name evidence="4" type="ORF">HannXRQ_Chr07g0200691</name>
    <name evidence="3" type="ORF">HanXRQr2_Chr07g0312201</name>
</gene>
<dbReference type="EMBL" id="MNCJ02000322">
    <property type="protein sequence ID" value="KAF5800106.1"/>
    <property type="molecule type" value="Genomic_DNA"/>
</dbReference>
<dbReference type="OrthoDB" id="67700at2759"/>
<dbReference type="Pfam" id="PF00168">
    <property type="entry name" value="C2"/>
    <property type="match status" value="1"/>
</dbReference>
<evidence type="ECO:0000313" key="3">
    <source>
        <dbReference type="EMBL" id="KAF5800106.1"/>
    </source>
</evidence>
<dbReference type="InterPro" id="IPR035892">
    <property type="entry name" value="C2_domain_sf"/>
</dbReference>
<feature type="domain" description="C2" evidence="2">
    <location>
        <begin position="1"/>
        <end position="119"/>
    </location>
</feature>
<dbReference type="SUPFAM" id="SSF49562">
    <property type="entry name" value="C2 domain (Calcium/lipid-binding domain, CaLB)"/>
    <property type="match status" value="1"/>
</dbReference>
<dbReference type="PANTHER" id="PTHR32246">
    <property type="entry name" value="INGRESSION PROTEIN FIC1"/>
    <property type="match status" value="1"/>
</dbReference>
<sequence length="368" mass="40611">MATTTTTHHPHKPLDLELTIISAKHLKNVNWRNGDLTPYTIFWLDPNHRLATKSDDSNSTKPVWNERFLIPLPPPPTPTTILTLEIFHSKPSDTPKPLVGTLGIPINDLPNPQDFNLVRTYDLRRPSGRVHGKIRLKLAVRDRPVQDYQITPPPAYYYNTAPAPSPVPPYGRYPPSPSPYTTAPHPPRPYLYGSNSDPYFGYYQGGYYPITQSNTRGYTERPSGYEGGGVGGPSVSVDYEQKQPRPVRQSSDGDGGGVGGPSAPVDYVQYDHKQKIGNVASGLGLGMEVGVTPQPTPVRQSGYANGDGVGRPSAPVDYAQYEEKRNVASSGAVDEGLRYEDEKTGERVESDVNARELDDYSGYRRVDY</sequence>
<organism evidence="4 5">
    <name type="scientific">Helianthus annuus</name>
    <name type="common">Common sunflower</name>
    <dbReference type="NCBI Taxonomy" id="4232"/>
    <lineage>
        <taxon>Eukaryota</taxon>
        <taxon>Viridiplantae</taxon>
        <taxon>Streptophyta</taxon>
        <taxon>Embryophyta</taxon>
        <taxon>Tracheophyta</taxon>
        <taxon>Spermatophyta</taxon>
        <taxon>Magnoliopsida</taxon>
        <taxon>eudicotyledons</taxon>
        <taxon>Gunneridae</taxon>
        <taxon>Pentapetalae</taxon>
        <taxon>asterids</taxon>
        <taxon>campanulids</taxon>
        <taxon>Asterales</taxon>
        <taxon>Asteraceae</taxon>
        <taxon>Asteroideae</taxon>
        <taxon>Heliantheae alliance</taxon>
        <taxon>Heliantheae</taxon>
        <taxon>Helianthus</taxon>
    </lineage>
</organism>
<dbReference type="Gene3D" id="2.60.40.150">
    <property type="entry name" value="C2 domain"/>
    <property type="match status" value="1"/>
</dbReference>
<evidence type="ECO:0000259" key="2">
    <source>
        <dbReference type="PROSITE" id="PS50004"/>
    </source>
</evidence>
<dbReference type="EMBL" id="CM007896">
    <property type="protein sequence ID" value="OTG21123.1"/>
    <property type="molecule type" value="Genomic_DNA"/>
</dbReference>
<dbReference type="InParanoid" id="A0A251UDK9"/>